<protein>
    <submittedName>
        <fullName evidence="2">Uncharacterized protein</fullName>
    </submittedName>
</protein>
<proteinExistence type="predicted"/>
<feature type="transmembrane region" description="Helical" evidence="1">
    <location>
        <begin position="144"/>
        <end position="172"/>
    </location>
</feature>
<sequence>MQFQLVLPDTWSEPAKIQQFQLQLVPGGYADKWFNALSISDWSSLAVIRAAFLKRWPPMKCAKWSKLQQKEKVREQGLKEKEVGKWVQEGRMGDYGQNVWADRVMRLALSMGDTDGALIEYTIKTTPAVLKDHLDDGYGSWEEFILLILGVCAALIVLLDACLVITSAVSLYG</sequence>
<gene>
    <name evidence="2" type="ORF">SCLCIDRAFT_107999</name>
</gene>
<reference evidence="3" key="2">
    <citation type="submission" date="2015-01" db="EMBL/GenBank/DDBJ databases">
        <title>Evolutionary Origins and Diversification of the Mycorrhizal Mutualists.</title>
        <authorList>
            <consortium name="DOE Joint Genome Institute"/>
            <consortium name="Mycorrhizal Genomics Consortium"/>
            <person name="Kohler A."/>
            <person name="Kuo A."/>
            <person name="Nagy L.G."/>
            <person name="Floudas D."/>
            <person name="Copeland A."/>
            <person name="Barry K.W."/>
            <person name="Cichocki N."/>
            <person name="Veneault-Fourrey C."/>
            <person name="LaButti K."/>
            <person name="Lindquist E.A."/>
            <person name="Lipzen A."/>
            <person name="Lundell T."/>
            <person name="Morin E."/>
            <person name="Murat C."/>
            <person name="Riley R."/>
            <person name="Ohm R."/>
            <person name="Sun H."/>
            <person name="Tunlid A."/>
            <person name="Henrissat B."/>
            <person name="Grigoriev I.V."/>
            <person name="Hibbett D.S."/>
            <person name="Martin F."/>
        </authorList>
    </citation>
    <scope>NUCLEOTIDE SEQUENCE [LARGE SCALE GENOMIC DNA]</scope>
    <source>
        <strain evidence="3">Foug A</strain>
    </source>
</reference>
<dbReference type="AlphaFoldDB" id="A0A0C3A163"/>
<dbReference type="InParanoid" id="A0A0C3A163"/>
<dbReference type="STRING" id="1036808.A0A0C3A163"/>
<evidence type="ECO:0000313" key="2">
    <source>
        <dbReference type="EMBL" id="KIM67403.1"/>
    </source>
</evidence>
<name>A0A0C3A163_9AGAM</name>
<keyword evidence="3" id="KW-1185">Reference proteome</keyword>
<accession>A0A0C3A163</accession>
<dbReference type="HOGENOM" id="CLU_132228_0_0_1"/>
<dbReference type="EMBL" id="KN822013">
    <property type="protein sequence ID" value="KIM67403.1"/>
    <property type="molecule type" value="Genomic_DNA"/>
</dbReference>
<dbReference type="OrthoDB" id="2678560at2759"/>
<evidence type="ECO:0000313" key="3">
    <source>
        <dbReference type="Proteomes" id="UP000053989"/>
    </source>
</evidence>
<evidence type="ECO:0000256" key="1">
    <source>
        <dbReference type="SAM" id="Phobius"/>
    </source>
</evidence>
<keyword evidence="1" id="KW-0472">Membrane</keyword>
<reference evidence="2 3" key="1">
    <citation type="submission" date="2014-04" db="EMBL/GenBank/DDBJ databases">
        <authorList>
            <consortium name="DOE Joint Genome Institute"/>
            <person name="Kuo A."/>
            <person name="Kohler A."/>
            <person name="Nagy L.G."/>
            <person name="Floudas D."/>
            <person name="Copeland A."/>
            <person name="Barry K.W."/>
            <person name="Cichocki N."/>
            <person name="Veneault-Fourrey C."/>
            <person name="LaButti K."/>
            <person name="Lindquist E.A."/>
            <person name="Lipzen A."/>
            <person name="Lundell T."/>
            <person name="Morin E."/>
            <person name="Murat C."/>
            <person name="Sun H."/>
            <person name="Tunlid A."/>
            <person name="Henrissat B."/>
            <person name="Grigoriev I.V."/>
            <person name="Hibbett D.S."/>
            <person name="Martin F."/>
            <person name="Nordberg H.P."/>
            <person name="Cantor M.N."/>
            <person name="Hua S.X."/>
        </authorList>
    </citation>
    <scope>NUCLEOTIDE SEQUENCE [LARGE SCALE GENOMIC DNA]</scope>
    <source>
        <strain evidence="2 3">Foug A</strain>
    </source>
</reference>
<keyword evidence="1" id="KW-0812">Transmembrane</keyword>
<keyword evidence="1" id="KW-1133">Transmembrane helix</keyword>
<organism evidence="2 3">
    <name type="scientific">Scleroderma citrinum Foug A</name>
    <dbReference type="NCBI Taxonomy" id="1036808"/>
    <lineage>
        <taxon>Eukaryota</taxon>
        <taxon>Fungi</taxon>
        <taxon>Dikarya</taxon>
        <taxon>Basidiomycota</taxon>
        <taxon>Agaricomycotina</taxon>
        <taxon>Agaricomycetes</taxon>
        <taxon>Agaricomycetidae</taxon>
        <taxon>Boletales</taxon>
        <taxon>Sclerodermatineae</taxon>
        <taxon>Sclerodermataceae</taxon>
        <taxon>Scleroderma</taxon>
    </lineage>
</organism>
<dbReference type="Proteomes" id="UP000053989">
    <property type="component" value="Unassembled WGS sequence"/>
</dbReference>